<proteinExistence type="predicted"/>
<dbReference type="eggNOG" id="ENOG502SFAD">
    <property type="taxonomic scope" value="Eukaryota"/>
</dbReference>
<dbReference type="InterPro" id="IPR038259">
    <property type="entry name" value="Tmem141_sf"/>
</dbReference>
<evidence type="ECO:0000313" key="3">
    <source>
        <dbReference type="Proteomes" id="UP000006813"/>
    </source>
</evidence>
<reference evidence="2 3" key="1">
    <citation type="journal article" date="2011" name="Nature">
        <title>Genome sequencing reveals insights into physiology and longevity of the naked mole rat.</title>
        <authorList>
            <person name="Kim E.B."/>
            <person name="Fang X."/>
            <person name="Fushan A.A."/>
            <person name="Huang Z."/>
            <person name="Lobanov A.V."/>
            <person name="Han L."/>
            <person name="Marino S.M."/>
            <person name="Sun X."/>
            <person name="Turanov A.A."/>
            <person name="Yang P."/>
            <person name="Yim S.H."/>
            <person name="Zhao X."/>
            <person name="Kasaikina M.V."/>
            <person name="Stoletzki N."/>
            <person name="Peng C."/>
            <person name="Polak P."/>
            <person name="Xiong Z."/>
            <person name="Kiezun A."/>
            <person name="Zhu Y."/>
            <person name="Chen Y."/>
            <person name="Kryukov G.V."/>
            <person name="Zhang Q."/>
            <person name="Peshkin L."/>
            <person name="Yang L."/>
            <person name="Bronson R.T."/>
            <person name="Buffenstein R."/>
            <person name="Wang B."/>
            <person name="Han C."/>
            <person name="Li Q."/>
            <person name="Chen L."/>
            <person name="Zhao W."/>
            <person name="Sunyaev S.R."/>
            <person name="Park T.J."/>
            <person name="Zhang G."/>
            <person name="Wang J."/>
            <person name="Gladyshev V.N."/>
        </authorList>
    </citation>
    <scope>NUCLEOTIDE SEQUENCE [LARGE SCALE GENOMIC DNA]</scope>
</reference>
<dbReference type="PANTHER" id="PTHR47229">
    <property type="entry name" value="TRANSMEMBRANE PROTEIN 141"/>
    <property type="match status" value="1"/>
</dbReference>
<dbReference type="EMBL" id="JH171419">
    <property type="protein sequence ID" value="EHB11619.1"/>
    <property type="molecule type" value="Genomic_DNA"/>
</dbReference>
<dbReference type="PANTHER" id="PTHR47229:SF1">
    <property type="entry name" value="TRANSMEMBRANE PROTEIN 141"/>
    <property type="match status" value="1"/>
</dbReference>
<protein>
    <submittedName>
        <fullName evidence="2">Transmembrane protein 141</fullName>
    </submittedName>
</protein>
<dbReference type="AlphaFoldDB" id="G5BQQ8"/>
<name>G5BQQ8_HETGA</name>
<evidence type="ECO:0000313" key="2">
    <source>
        <dbReference type="EMBL" id="EHB11619.1"/>
    </source>
</evidence>
<dbReference type="Gene3D" id="1.10.3350.20">
    <property type="entry name" value="Tmem141 protein family"/>
    <property type="match status" value="1"/>
</dbReference>
<dbReference type="STRING" id="10181.G5BQQ8"/>
<gene>
    <name evidence="2" type="ORF">GW7_00372</name>
</gene>
<feature type="region of interest" description="Disordered" evidence="1">
    <location>
        <begin position="219"/>
        <end position="242"/>
    </location>
</feature>
<sequence length="242" mass="25664">MVNLGLSRVDDAVAAKHPGLEEYAACQSNAFMKGVLTFLAGARRAPRRSPPALRQANLGTLALCRHRRDLRPADSHPEKVSLPDAVEHPGGHGCRLCGQLQGDQSGVAEMQQPLALSGDRAAPQRHGHRSAPIGELQPGSRFGCGVQEHSPQHSRLQTTSHTARPNTRCCCCCPQPGPAQVGSERPGRAGAGDSPRVSTGALEDCVLLHILWRQQPVDGGHDCAPSQALWPPPLSSPASPRT</sequence>
<organism evidence="2 3">
    <name type="scientific">Heterocephalus glaber</name>
    <name type="common">Naked mole rat</name>
    <dbReference type="NCBI Taxonomy" id="10181"/>
    <lineage>
        <taxon>Eukaryota</taxon>
        <taxon>Metazoa</taxon>
        <taxon>Chordata</taxon>
        <taxon>Craniata</taxon>
        <taxon>Vertebrata</taxon>
        <taxon>Euteleostomi</taxon>
        <taxon>Mammalia</taxon>
        <taxon>Eutheria</taxon>
        <taxon>Euarchontoglires</taxon>
        <taxon>Glires</taxon>
        <taxon>Rodentia</taxon>
        <taxon>Hystricomorpha</taxon>
        <taxon>Bathyergidae</taxon>
        <taxon>Heterocephalus</taxon>
    </lineage>
</organism>
<dbReference type="InterPro" id="IPR026788">
    <property type="entry name" value="Tmem141"/>
</dbReference>
<accession>G5BQQ8</accession>
<keyword evidence="2" id="KW-0812">Transmembrane</keyword>
<keyword evidence="2" id="KW-0472">Membrane</keyword>
<dbReference type="Pfam" id="PF15110">
    <property type="entry name" value="TMEM141"/>
    <property type="match status" value="1"/>
</dbReference>
<evidence type="ECO:0000256" key="1">
    <source>
        <dbReference type="SAM" id="MobiDB-lite"/>
    </source>
</evidence>
<dbReference type="Proteomes" id="UP000006813">
    <property type="component" value="Unassembled WGS sequence"/>
</dbReference>
<dbReference type="InParanoid" id="G5BQQ8"/>